<feature type="domain" description="Calcineurin-like phosphoesterase" evidence="9">
    <location>
        <begin position="1"/>
        <end position="221"/>
    </location>
</feature>
<dbReference type="GO" id="GO:0006260">
    <property type="term" value="P:DNA replication"/>
    <property type="evidence" value="ECO:0007669"/>
    <property type="project" value="UniProtKB-KW"/>
</dbReference>
<evidence type="ECO:0000259" key="9">
    <source>
        <dbReference type="Pfam" id="PF00149"/>
    </source>
</evidence>
<dbReference type="Proteomes" id="UP000439994">
    <property type="component" value="Unassembled WGS sequence"/>
</dbReference>
<dbReference type="InterPro" id="IPR004593">
    <property type="entry name" value="SbcD"/>
</dbReference>
<keyword evidence="5 7" id="KW-0378">Hydrolase</keyword>
<feature type="compositionally biased region" description="Polar residues" evidence="8">
    <location>
        <begin position="388"/>
        <end position="402"/>
    </location>
</feature>
<feature type="region of interest" description="Disordered" evidence="8">
    <location>
        <begin position="382"/>
        <end position="402"/>
    </location>
</feature>
<evidence type="ECO:0000256" key="7">
    <source>
        <dbReference type="RuleBase" id="RU363069"/>
    </source>
</evidence>
<evidence type="ECO:0000256" key="6">
    <source>
        <dbReference type="ARBA" id="ARBA00022839"/>
    </source>
</evidence>
<reference evidence="11 12" key="1">
    <citation type="submission" date="2019-11" db="EMBL/GenBank/DDBJ databases">
        <title>P. haliotis isolates from Z. marina roots.</title>
        <authorList>
            <person name="Cohen M."/>
            <person name="Jospin G."/>
            <person name="Eisen J.A."/>
            <person name="Coil D.A."/>
        </authorList>
    </citation>
    <scope>NUCLEOTIDE SEQUENCE [LARGE SCALE GENOMIC DNA]</scope>
    <source>
        <strain evidence="11 12">UCD-MCMsp1aY</strain>
    </source>
</reference>
<dbReference type="Gene3D" id="3.60.21.10">
    <property type="match status" value="1"/>
</dbReference>
<evidence type="ECO:0000256" key="1">
    <source>
        <dbReference type="ARBA" id="ARBA00010555"/>
    </source>
</evidence>
<keyword evidence="7" id="KW-0235">DNA replication</keyword>
<name>A0A6N8F5T7_9GAMM</name>
<protein>
    <recommendedName>
        <fullName evidence="3 7">Nuclease SbcCD subunit D</fullName>
    </recommendedName>
</protein>
<dbReference type="NCBIfam" id="TIGR00619">
    <property type="entry name" value="sbcd"/>
    <property type="match status" value="1"/>
</dbReference>
<comment type="function">
    <text evidence="7">SbcCD cleaves DNA hairpin structures. These structures can inhibit DNA replication and are intermediates in certain DNA recombination reactions. The complex acts as a 3'-&gt;5' double strand exonuclease that can open hairpins. It also has a 5' single-strand endonuclease activity.</text>
</comment>
<dbReference type="GO" id="GO:0006310">
    <property type="term" value="P:DNA recombination"/>
    <property type="evidence" value="ECO:0007669"/>
    <property type="project" value="UniProtKB-KW"/>
</dbReference>
<keyword evidence="6 7" id="KW-0269">Exonuclease</keyword>
<sequence length="402" mass="44751">MKFLHTSDWHIGRQFHNVSLLEDQQHVLNQIIDYIKDEAVDAVVIAGDIYDRSLPPAYAVEVLDNVLSLICSELNVPVIMIPGNHDSAERVRFGAKQMKSSGLHILGSLKDVAEPVVIKTSDAEVAFYGIPYCEPLMVRDVFKSDVKTYDEAHTFLVNEIKQVTQQTNSQHQVNVLLSHCFIDGAEESDSERPLQIGGADRVSYQPCADFDYVALGHLHSPQYKGEQHIRYSGSIMKYSFSEQNQKKGVTLVEVNETGLVSQKHLPLIPLRDMRILEGELATILENGKVDPNSDDYLLVRLTDKHAILDPMGKLRSVYPNVLHLEKIGIQESSNTKLKKESLKRGELEMFKDFYSQVAGEPMSDEQHELVADLVSGLVSGAEPGLVSGTAQQPTAKSQSGKE</sequence>
<dbReference type="PANTHER" id="PTHR30337:SF0">
    <property type="entry name" value="NUCLEASE SBCCD SUBUNIT D"/>
    <property type="match status" value="1"/>
</dbReference>
<dbReference type="EMBL" id="WOCD01000001">
    <property type="protein sequence ID" value="MUH71524.1"/>
    <property type="molecule type" value="Genomic_DNA"/>
</dbReference>
<dbReference type="CDD" id="cd00840">
    <property type="entry name" value="MPP_Mre11_N"/>
    <property type="match status" value="1"/>
</dbReference>
<dbReference type="Pfam" id="PF12320">
    <property type="entry name" value="SbcD_C"/>
    <property type="match status" value="1"/>
</dbReference>
<dbReference type="RefSeq" id="WP_155694316.1">
    <property type="nucleotide sequence ID" value="NZ_WOCD01000001.1"/>
</dbReference>
<gene>
    <name evidence="7 11" type="primary">sbcD</name>
    <name evidence="11" type="ORF">GNP35_02815</name>
</gene>
<comment type="caution">
    <text evidence="11">The sequence shown here is derived from an EMBL/GenBank/DDBJ whole genome shotgun (WGS) entry which is preliminary data.</text>
</comment>
<dbReference type="InterPro" id="IPR041796">
    <property type="entry name" value="Mre11_N"/>
</dbReference>
<keyword evidence="7" id="KW-0255">Endonuclease</keyword>
<dbReference type="OrthoDB" id="9773856at2"/>
<dbReference type="AlphaFoldDB" id="A0A6N8F5T7"/>
<keyword evidence="7" id="KW-0233">DNA recombination</keyword>
<evidence type="ECO:0000313" key="12">
    <source>
        <dbReference type="Proteomes" id="UP000439994"/>
    </source>
</evidence>
<accession>A0A6N8F5T7</accession>
<feature type="domain" description="Nuclease SbcCD subunit D C-terminal" evidence="10">
    <location>
        <begin position="269"/>
        <end position="357"/>
    </location>
</feature>
<dbReference type="PANTHER" id="PTHR30337">
    <property type="entry name" value="COMPONENT OF ATP-DEPENDENT DSDNA EXONUCLEASE"/>
    <property type="match status" value="1"/>
</dbReference>
<comment type="similarity">
    <text evidence="1 7">Belongs to the SbcD family.</text>
</comment>
<dbReference type="GO" id="GO:0008408">
    <property type="term" value="F:3'-5' exonuclease activity"/>
    <property type="evidence" value="ECO:0007669"/>
    <property type="project" value="InterPro"/>
</dbReference>
<evidence type="ECO:0000256" key="2">
    <source>
        <dbReference type="ARBA" id="ARBA00011322"/>
    </source>
</evidence>
<dbReference type="InterPro" id="IPR050535">
    <property type="entry name" value="DNA_Repair-Maintenance_Comp"/>
</dbReference>
<dbReference type="Pfam" id="PF00149">
    <property type="entry name" value="Metallophos"/>
    <property type="match status" value="1"/>
</dbReference>
<evidence type="ECO:0000256" key="8">
    <source>
        <dbReference type="SAM" id="MobiDB-lite"/>
    </source>
</evidence>
<dbReference type="GO" id="GO:0004519">
    <property type="term" value="F:endonuclease activity"/>
    <property type="evidence" value="ECO:0007669"/>
    <property type="project" value="UniProtKB-KW"/>
</dbReference>
<dbReference type="SUPFAM" id="SSF56300">
    <property type="entry name" value="Metallo-dependent phosphatases"/>
    <property type="match status" value="1"/>
</dbReference>
<dbReference type="InterPro" id="IPR026843">
    <property type="entry name" value="SbcD_C"/>
</dbReference>
<evidence type="ECO:0000313" key="11">
    <source>
        <dbReference type="EMBL" id="MUH71524.1"/>
    </source>
</evidence>
<evidence type="ECO:0000259" key="10">
    <source>
        <dbReference type="Pfam" id="PF12320"/>
    </source>
</evidence>
<organism evidence="11 12">
    <name type="scientific">Psychrosphaera haliotis</name>
    <dbReference type="NCBI Taxonomy" id="555083"/>
    <lineage>
        <taxon>Bacteria</taxon>
        <taxon>Pseudomonadati</taxon>
        <taxon>Pseudomonadota</taxon>
        <taxon>Gammaproteobacteria</taxon>
        <taxon>Alteromonadales</taxon>
        <taxon>Pseudoalteromonadaceae</taxon>
        <taxon>Psychrosphaera</taxon>
    </lineage>
</organism>
<comment type="subunit">
    <text evidence="2 7">Heterodimer of SbcC and SbcD.</text>
</comment>
<keyword evidence="4 7" id="KW-0540">Nuclease</keyword>
<evidence type="ECO:0000256" key="3">
    <source>
        <dbReference type="ARBA" id="ARBA00013365"/>
    </source>
</evidence>
<evidence type="ECO:0000256" key="5">
    <source>
        <dbReference type="ARBA" id="ARBA00022801"/>
    </source>
</evidence>
<keyword evidence="12" id="KW-1185">Reference proteome</keyword>
<dbReference type="InterPro" id="IPR029052">
    <property type="entry name" value="Metallo-depent_PP-like"/>
</dbReference>
<evidence type="ECO:0000256" key="4">
    <source>
        <dbReference type="ARBA" id="ARBA00022722"/>
    </source>
</evidence>
<dbReference type="InterPro" id="IPR004843">
    <property type="entry name" value="Calcineurin-like_PHP"/>
</dbReference>
<proteinExistence type="inferred from homology"/>